<organism evidence="1 2">
    <name type="scientific">Croceicoccus esteveae</name>
    <dbReference type="NCBI Taxonomy" id="3075597"/>
    <lineage>
        <taxon>Bacteria</taxon>
        <taxon>Pseudomonadati</taxon>
        <taxon>Pseudomonadota</taxon>
        <taxon>Alphaproteobacteria</taxon>
        <taxon>Sphingomonadales</taxon>
        <taxon>Erythrobacteraceae</taxon>
        <taxon>Croceicoccus</taxon>
    </lineage>
</organism>
<dbReference type="RefSeq" id="WP_311341372.1">
    <property type="nucleotide sequence ID" value="NZ_JAVRHS010000011.1"/>
</dbReference>
<sequence>MALPLRDRQTYQGWAGQVWQLGQFPAMMVRTPTLTLVLLRDLFQQNQSGAKLASNSDDAMLIPGAATAKVFNQKNSSR</sequence>
<dbReference type="EMBL" id="JAVRHS010000011">
    <property type="protein sequence ID" value="MDT0576800.1"/>
    <property type="molecule type" value="Genomic_DNA"/>
</dbReference>
<proteinExistence type="predicted"/>
<name>A0ABU2ZJL3_9SPHN</name>
<reference evidence="1 2" key="1">
    <citation type="submission" date="2023-09" db="EMBL/GenBank/DDBJ databases">
        <authorList>
            <person name="Rey-Velasco X."/>
        </authorList>
    </citation>
    <scope>NUCLEOTIDE SEQUENCE [LARGE SCALE GENOMIC DNA]</scope>
    <source>
        <strain evidence="1 2">F390</strain>
    </source>
</reference>
<evidence type="ECO:0000313" key="1">
    <source>
        <dbReference type="EMBL" id="MDT0576800.1"/>
    </source>
</evidence>
<comment type="caution">
    <text evidence="1">The sequence shown here is derived from an EMBL/GenBank/DDBJ whole genome shotgun (WGS) entry which is preliminary data.</text>
</comment>
<dbReference type="Proteomes" id="UP001259803">
    <property type="component" value="Unassembled WGS sequence"/>
</dbReference>
<evidence type="ECO:0000313" key="2">
    <source>
        <dbReference type="Proteomes" id="UP001259803"/>
    </source>
</evidence>
<gene>
    <name evidence="1" type="ORF">RM533_11510</name>
</gene>
<protein>
    <submittedName>
        <fullName evidence="1">Uncharacterized protein</fullName>
    </submittedName>
</protein>
<keyword evidence="2" id="KW-1185">Reference proteome</keyword>
<accession>A0ABU2ZJL3</accession>